<dbReference type="InterPro" id="IPR049492">
    <property type="entry name" value="BD-FAE-like_dom"/>
</dbReference>
<dbReference type="RefSeq" id="WP_378241371.1">
    <property type="nucleotide sequence ID" value="NZ_JBHRWK010000038.1"/>
</dbReference>
<dbReference type="Pfam" id="PF20434">
    <property type="entry name" value="BD-FAE"/>
    <property type="match status" value="1"/>
</dbReference>
<keyword evidence="1 3" id="KW-0378">Hydrolase</keyword>
<feature type="domain" description="BD-FAE-like" evidence="2">
    <location>
        <begin position="39"/>
        <end position="132"/>
    </location>
</feature>
<dbReference type="PANTHER" id="PTHR48081:SF33">
    <property type="entry name" value="KYNURENINE FORMAMIDASE"/>
    <property type="match status" value="1"/>
</dbReference>
<proteinExistence type="predicted"/>
<evidence type="ECO:0000313" key="3">
    <source>
        <dbReference type="EMBL" id="MFC3452596.1"/>
    </source>
</evidence>
<evidence type="ECO:0000256" key="1">
    <source>
        <dbReference type="ARBA" id="ARBA00022801"/>
    </source>
</evidence>
<dbReference type="EMBL" id="JBHRWK010000038">
    <property type="protein sequence ID" value="MFC3452596.1"/>
    <property type="molecule type" value="Genomic_DNA"/>
</dbReference>
<dbReference type="PANTHER" id="PTHR48081">
    <property type="entry name" value="AB HYDROLASE SUPERFAMILY PROTEIN C4A8.06C"/>
    <property type="match status" value="1"/>
</dbReference>
<dbReference type="Proteomes" id="UP001595645">
    <property type="component" value="Unassembled WGS sequence"/>
</dbReference>
<dbReference type="Gene3D" id="3.40.50.1820">
    <property type="entry name" value="alpha/beta hydrolase"/>
    <property type="match status" value="1"/>
</dbReference>
<organism evidence="3 4">
    <name type="scientific">Amycolatopsis speibonae</name>
    <dbReference type="NCBI Taxonomy" id="1450224"/>
    <lineage>
        <taxon>Bacteria</taxon>
        <taxon>Bacillati</taxon>
        <taxon>Actinomycetota</taxon>
        <taxon>Actinomycetes</taxon>
        <taxon>Pseudonocardiales</taxon>
        <taxon>Pseudonocardiaceae</taxon>
        <taxon>Amycolatopsis</taxon>
    </lineage>
</organism>
<dbReference type="InterPro" id="IPR029058">
    <property type="entry name" value="AB_hydrolase_fold"/>
</dbReference>
<dbReference type="GO" id="GO:0016787">
    <property type="term" value="F:hydrolase activity"/>
    <property type="evidence" value="ECO:0007669"/>
    <property type="project" value="UniProtKB-KW"/>
</dbReference>
<keyword evidence="4" id="KW-1185">Reference proteome</keyword>
<dbReference type="SUPFAM" id="SSF53474">
    <property type="entry name" value="alpha/beta-Hydrolases"/>
    <property type="match status" value="1"/>
</dbReference>
<accession>A0ABV7P485</accession>
<gene>
    <name evidence="3" type="ORF">ACFOSH_24420</name>
</gene>
<evidence type="ECO:0000259" key="2">
    <source>
        <dbReference type="Pfam" id="PF20434"/>
    </source>
</evidence>
<name>A0ABV7P485_9PSEU</name>
<sequence length="259" mass="27998">MFLAEYARRSEQARANLKVRTSVRYGSTPPETLDFFPAAQPDAPLVVFVHGGYWRELDKADSAFPALGLVPAGVAFAALNYGLAPAYQLDEIVAQVRKGLWWLVKHAVELNVAPDRVHVSGSCAGAHLVAMALLDGWFPGGRLPADVFAGAILLSGVYDLEPIRLTYVNSPLGLSPAAAARLSPIGHLPDRLPPLVFGIGGAETAEFTRQHREFVATAAGRTPWSREVVVQHRNHFDIPFDLDQPTTELGAAVFDQIGL</sequence>
<dbReference type="InterPro" id="IPR050300">
    <property type="entry name" value="GDXG_lipolytic_enzyme"/>
</dbReference>
<protein>
    <submittedName>
        <fullName evidence="3">Alpha/beta hydrolase</fullName>
    </submittedName>
</protein>
<reference evidence="4" key="1">
    <citation type="journal article" date="2019" name="Int. J. Syst. Evol. Microbiol.">
        <title>The Global Catalogue of Microorganisms (GCM) 10K type strain sequencing project: providing services to taxonomists for standard genome sequencing and annotation.</title>
        <authorList>
            <consortium name="The Broad Institute Genomics Platform"/>
            <consortium name="The Broad Institute Genome Sequencing Center for Infectious Disease"/>
            <person name="Wu L."/>
            <person name="Ma J."/>
        </authorList>
    </citation>
    <scope>NUCLEOTIDE SEQUENCE [LARGE SCALE GENOMIC DNA]</scope>
    <source>
        <strain evidence="4">CGMCC 4.7676</strain>
    </source>
</reference>
<evidence type="ECO:0000313" key="4">
    <source>
        <dbReference type="Proteomes" id="UP001595645"/>
    </source>
</evidence>
<comment type="caution">
    <text evidence="3">The sequence shown here is derived from an EMBL/GenBank/DDBJ whole genome shotgun (WGS) entry which is preliminary data.</text>
</comment>